<feature type="signal peptide" evidence="1">
    <location>
        <begin position="1"/>
        <end position="25"/>
    </location>
</feature>
<dbReference type="PATRIC" id="fig|42234.21.peg.4293"/>
<evidence type="ECO:0000313" key="2">
    <source>
        <dbReference type="EMBL" id="KND33041.1"/>
    </source>
</evidence>
<gene>
    <name evidence="2" type="ORF">IQ63_20805</name>
</gene>
<dbReference type="RefSeq" id="WP_050372001.1">
    <property type="nucleotide sequence ID" value="NZ_KQ257822.1"/>
</dbReference>
<evidence type="ECO:0000313" key="3">
    <source>
        <dbReference type="Proteomes" id="UP000037151"/>
    </source>
</evidence>
<keyword evidence="1" id="KW-0732">Signal</keyword>
<accession>A0A0L0K5D1</accession>
<protein>
    <recommendedName>
        <fullName evidence="4">PknH-like extracellular domain-containing protein</fullName>
    </recommendedName>
</protein>
<name>A0A0L0K5D1_9ACTN</name>
<feature type="chain" id="PRO_5039662521" description="PknH-like extracellular domain-containing protein" evidence="1">
    <location>
        <begin position="26"/>
        <end position="206"/>
    </location>
</feature>
<comment type="caution">
    <text evidence="2">The sequence shown here is derived from an EMBL/GenBank/DDBJ whole genome shotgun (WGS) entry which is preliminary data.</text>
</comment>
<dbReference type="AlphaFoldDB" id="A0A0L0K5D1"/>
<evidence type="ECO:0008006" key="4">
    <source>
        <dbReference type="Google" id="ProtNLM"/>
    </source>
</evidence>
<evidence type="ECO:0000256" key="1">
    <source>
        <dbReference type="SAM" id="SignalP"/>
    </source>
</evidence>
<proteinExistence type="predicted"/>
<organism evidence="2 3">
    <name type="scientific">Streptomyces acidiscabies</name>
    <dbReference type="NCBI Taxonomy" id="42234"/>
    <lineage>
        <taxon>Bacteria</taxon>
        <taxon>Bacillati</taxon>
        <taxon>Actinomycetota</taxon>
        <taxon>Actinomycetes</taxon>
        <taxon>Kitasatosporales</taxon>
        <taxon>Streptomycetaceae</taxon>
        <taxon>Streptomyces</taxon>
    </lineage>
</organism>
<dbReference type="Proteomes" id="UP000037151">
    <property type="component" value="Unassembled WGS sequence"/>
</dbReference>
<dbReference type="EMBL" id="JPPY01000130">
    <property type="protein sequence ID" value="KND33041.1"/>
    <property type="molecule type" value="Genomic_DNA"/>
</dbReference>
<sequence>MRTRLHAVVLTALSAVCLTVVTATAVPAATNPAPPGFLAAGDLPPYLSSTWTAGPVTAGVPEEIETDTCLSMALGSGTGTWYRTFRTDLDAGARQVSVVLPDETQAKGRYERIAKDIRSCATRIEQKYPDVRAEFKDYGAIKVEEGAHVFGLHTAAEWGAVDVRLLGVGRDGRTVTVVDWGQMGTFKDAPVKAFKKTTVTAVNKLR</sequence>
<reference evidence="3" key="1">
    <citation type="submission" date="2014-07" db="EMBL/GenBank/DDBJ databases">
        <title>Genome sequencing of plant-pathogenic Streptomyces species.</title>
        <authorList>
            <person name="Harrison J."/>
            <person name="Sapp M."/>
            <person name="Thwaites R."/>
            <person name="Studholme D.J."/>
        </authorList>
    </citation>
    <scope>NUCLEOTIDE SEQUENCE [LARGE SCALE GENOMIC DNA]</scope>
    <source>
        <strain evidence="3">NCPPB 4445</strain>
    </source>
</reference>
<dbReference type="OrthoDB" id="4322593at2"/>